<dbReference type="Pfam" id="PF11701">
    <property type="entry name" value="UNC45-central"/>
    <property type="match status" value="1"/>
</dbReference>
<evidence type="ECO:0000259" key="5">
    <source>
        <dbReference type="Pfam" id="PF11701"/>
    </source>
</evidence>
<dbReference type="PROSITE" id="PS50176">
    <property type="entry name" value="ARM_REPEAT"/>
    <property type="match status" value="1"/>
</dbReference>
<keyword evidence="2" id="KW-0963">Cytoplasm</keyword>
<evidence type="ECO:0000256" key="1">
    <source>
        <dbReference type="ARBA" id="ARBA00004496"/>
    </source>
</evidence>
<comment type="caution">
    <text evidence="6">The sequence shown here is derived from an EMBL/GenBank/DDBJ whole genome shotgun (WGS) entry which is preliminary data.</text>
</comment>
<dbReference type="PANTHER" id="PTHR45994">
    <property type="entry name" value="FI21225P1"/>
    <property type="match status" value="1"/>
</dbReference>
<organism evidence="6 7">
    <name type="scientific">Cetraspora pellucida</name>
    <dbReference type="NCBI Taxonomy" id="1433469"/>
    <lineage>
        <taxon>Eukaryota</taxon>
        <taxon>Fungi</taxon>
        <taxon>Fungi incertae sedis</taxon>
        <taxon>Mucoromycota</taxon>
        <taxon>Glomeromycotina</taxon>
        <taxon>Glomeromycetes</taxon>
        <taxon>Diversisporales</taxon>
        <taxon>Gigasporaceae</taxon>
        <taxon>Cetraspora</taxon>
    </lineage>
</organism>
<dbReference type="InterPro" id="IPR016024">
    <property type="entry name" value="ARM-type_fold"/>
</dbReference>
<sequence length="631" mass="70794">MSENEDAQILSLNTLLQKIVNEPNYSSTLVASNEYEDILRNLSSNSQKIKPLSLLILTKLFENAQKNKNSMELFKQNSSKFIIKWLNSTKKQEKLYGYGALESIFQISCDIGSFILLKDGILEDIMDCIEYEHEDVQRAITEIISVACSQKDCRALVAIHCQKYLTSLMTSNNQKLKTLAAVALTKILLDEKASEQQQNDNKISVIDENETLLAGLFQNMVLDTDSEITARINAIEGLAYSSLKPAVKETIAYHPTLLKEIFKLVQDSEKTNNALFYGVAVILANVTTYKKKMNESEEQILKLKKMSGESLKIDQDPIDDDEYVINRTKQVMKSGVIRPLIIMTKNSSQAIRQLVAKVFLNLATDQSNRGAIVQQGGIKALIPLATKNTKEVTELASHALAKIAITMDPNLAFRGERASDLVRPFLSLCQGGSELCQFEALMALTNLGSLDNDIRMRIHDAKGIPIIENLQFSDNVMIRRAATECLCNMMFCEPVYNMYSDPQMSSNKIKILVALSDVEDFETRRAASGALAILTTSPDVCNMIVDRPRGIEILKDLISEESVEMQHRSVECFKNISKVSKEMCQRLVEAKVHEILKLLIKNCKTESVVAITIETLQEIAKYDYLPKNDTK</sequence>
<dbReference type="InterPro" id="IPR000225">
    <property type="entry name" value="Armadillo"/>
</dbReference>
<dbReference type="SMART" id="SM00185">
    <property type="entry name" value="ARM"/>
    <property type="match status" value="8"/>
</dbReference>
<evidence type="ECO:0000256" key="4">
    <source>
        <dbReference type="PROSITE-ProRule" id="PRU00259"/>
    </source>
</evidence>
<comment type="subcellular location">
    <subcellularLocation>
        <location evidence="1">Cytoplasm</location>
    </subcellularLocation>
</comment>
<dbReference type="PANTHER" id="PTHR45994:SF1">
    <property type="entry name" value="FI21225P1"/>
    <property type="match status" value="1"/>
</dbReference>
<dbReference type="AlphaFoldDB" id="A0A9N9FS32"/>
<protein>
    <submittedName>
        <fullName evidence="6">13407_t:CDS:1</fullName>
    </submittedName>
</protein>
<feature type="domain" description="UNC-45/Cro1/She4 central" evidence="5">
    <location>
        <begin position="36"/>
        <end position="187"/>
    </location>
</feature>
<dbReference type="InterPro" id="IPR024660">
    <property type="entry name" value="UCS_central_dom"/>
</dbReference>
<dbReference type="EMBL" id="CAJVQA010002601">
    <property type="protein sequence ID" value="CAG8552440.1"/>
    <property type="molecule type" value="Genomic_DNA"/>
</dbReference>
<keyword evidence="3" id="KW-0802">TPR repeat</keyword>
<evidence type="ECO:0000256" key="3">
    <source>
        <dbReference type="ARBA" id="ARBA00022803"/>
    </source>
</evidence>
<accession>A0A9N9FS32</accession>
<keyword evidence="7" id="KW-1185">Reference proteome</keyword>
<proteinExistence type="predicted"/>
<reference evidence="6" key="1">
    <citation type="submission" date="2021-06" db="EMBL/GenBank/DDBJ databases">
        <authorList>
            <person name="Kallberg Y."/>
            <person name="Tangrot J."/>
            <person name="Rosling A."/>
        </authorList>
    </citation>
    <scope>NUCLEOTIDE SEQUENCE</scope>
    <source>
        <strain evidence="6">FL966</strain>
    </source>
</reference>
<evidence type="ECO:0000256" key="2">
    <source>
        <dbReference type="ARBA" id="ARBA00022490"/>
    </source>
</evidence>
<dbReference type="SUPFAM" id="SSF48371">
    <property type="entry name" value="ARM repeat"/>
    <property type="match status" value="2"/>
</dbReference>
<gene>
    <name evidence="6" type="ORF">CPELLU_LOCUS4816</name>
</gene>
<dbReference type="OrthoDB" id="199930at2759"/>
<dbReference type="GO" id="GO:0051879">
    <property type="term" value="F:Hsp90 protein binding"/>
    <property type="evidence" value="ECO:0007669"/>
    <property type="project" value="TreeGrafter"/>
</dbReference>
<evidence type="ECO:0000313" key="7">
    <source>
        <dbReference type="Proteomes" id="UP000789759"/>
    </source>
</evidence>
<name>A0A9N9FS32_9GLOM</name>
<evidence type="ECO:0000313" key="6">
    <source>
        <dbReference type="EMBL" id="CAG8552440.1"/>
    </source>
</evidence>
<dbReference type="Gene3D" id="1.25.10.10">
    <property type="entry name" value="Leucine-rich Repeat Variant"/>
    <property type="match status" value="2"/>
</dbReference>
<dbReference type="InterPro" id="IPR011989">
    <property type="entry name" value="ARM-like"/>
</dbReference>
<dbReference type="GO" id="GO:0005737">
    <property type="term" value="C:cytoplasm"/>
    <property type="evidence" value="ECO:0007669"/>
    <property type="project" value="UniProtKB-SubCell"/>
</dbReference>
<feature type="repeat" description="ARM" evidence="4">
    <location>
        <begin position="335"/>
        <end position="377"/>
    </location>
</feature>
<dbReference type="Proteomes" id="UP000789759">
    <property type="component" value="Unassembled WGS sequence"/>
</dbReference>